<evidence type="ECO:0000259" key="10">
    <source>
        <dbReference type="PROSITE" id="PS50893"/>
    </source>
</evidence>
<evidence type="ECO:0000256" key="7">
    <source>
        <dbReference type="ARBA" id="ARBA00023136"/>
    </source>
</evidence>
<gene>
    <name evidence="11" type="ORF">ACI2L5_28055</name>
</gene>
<keyword evidence="3" id="KW-1003">Cell membrane</keyword>
<evidence type="ECO:0000313" key="12">
    <source>
        <dbReference type="Proteomes" id="UP001620295"/>
    </source>
</evidence>
<evidence type="ECO:0000256" key="5">
    <source>
        <dbReference type="ARBA" id="ARBA00022840"/>
    </source>
</evidence>
<keyword evidence="5 11" id="KW-0067">ATP-binding</keyword>
<name>A0ABW8LS82_9ACTN</name>
<dbReference type="PROSITE" id="PS50893">
    <property type="entry name" value="ABC_TRANSPORTER_2"/>
    <property type="match status" value="1"/>
</dbReference>
<evidence type="ECO:0000256" key="6">
    <source>
        <dbReference type="ARBA" id="ARBA00022967"/>
    </source>
</evidence>
<dbReference type="PANTHER" id="PTHR42711:SF19">
    <property type="entry name" value="DOXORUBICIN RESISTANCE ATP-BINDING PROTEIN DRRA"/>
    <property type="match status" value="1"/>
</dbReference>
<evidence type="ECO:0000256" key="4">
    <source>
        <dbReference type="ARBA" id="ARBA00022741"/>
    </source>
</evidence>
<dbReference type="InterPro" id="IPR050763">
    <property type="entry name" value="ABC_transporter_ATP-binding"/>
</dbReference>
<protein>
    <submittedName>
        <fullName evidence="11">ATP-binding cassette domain-containing protein</fullName>
    </submittedName>
</protein>
<dbReference type="InterPro" id="IPR027417">
    <property type="entry name" value="P-loop_NTPase"/>
</dbReference>
<evidence type="ECO:0000256" key="8">
    <source>
        <dbReference type="ARBA" id="ARBA00023251"/>
    </source>
</evidence>
<dbReference type="Gene3D" id="3.40.50.300">
    <property type="entry name" value="P-loop containing nucleotide triphosphate hydrolases"/>
    <property type="match status" value="1"/>
</dbReference>
<comment type="subcellular location">
    <subcellularLocation>
        <location evidence="1">Cell membrane</location>
        <topology evidence="1">Peripheral membrane protein</topology>
        <orientation evidence="1">Cytoplasmic side</orientation>
    </subcellularLocation>
</comment>
<proteinExistence type="inferred from homology"/>
<dbReference type="NCBIfam" id="TIGR01188">
    <property type="entry name" value="drrA"/>
    <property type="match status" value="1"/>
</dbReference>
<dbReference type="RefSeq" id="WP_404747401.1">
    <property type="nucleotide sequence ID" value="NZ_JBJDQH010000009.1"/>
</dbReference>
<evidence type="ECO:0000256" key="3">
    <source>
        <dbReference type="ARBA" id="ARBA00022475"/>
    </source>
</evidence>
<dbReference type="Pfam" id="PF00005">
    <property type="entry name" value="ABC_tran"/>
    <property type="match status" value="1"/>
</dbReference>
<dbReference type="PROSITE" id="PS00211">
    <property type="entry name" value="ABC_TRANSPORTER_1"/>
    <property type="match status" value="1"/>
</dbReference>
<keyword evidence="8" id="KW-0046">Antibiotic resistance</keyword>
<reference evidence="11 12" key="1">
    <citation type="submission" date="2024-11" db="EMBL/GenBank/DDBJ databases">
        <title>The Natural Products Discovery Center: Release of the First 8490 Sequenced Strains for Exploring Actinobacteria Biosynthetic Diversity.</title>
        <authorList>
            <person name="Kalkreuter E."/>
            <person name="Kautsar S.A."/>
            <person name="Yang D."/>
            <person name="Bader C.D."/>
            <person name="Teijaro C.N."/>
            <person name="Fluegel L."/>
            <person name="Davis C.M."/>
            <person name="Simpson J.R."/>
            <person name="Lauterbach L."/>
            <person name="Steele A.D."/>
            <person name="Gui C."/>
            <person name="Meng S."/>
            <person name="Li G."/>
            <person name="Viehrig K."/>
            <person name="Ye F."/>
            <person name="Su P."/>
            <person name="Kiefer A.F."/>
            <person name="Nichols A."/>
            <person name="Cepeda A.J."/>
            <person name="Yan W."/>
            <person name="Fan B."/>
            <person name="Jiang Y."/>
            <person name="Adhikari A."/>
            <person name="Zheng C.-J."/>
            <person name="Schuster L."/>
            <person name="Cowan T.M."/>
            <person name="Smanski M.J."/>
            <person name="Chevrette M.G."/>
            <person name="De Carvalho L.P.S."/>
            <person name="Shen B."/>
        </authorList>
    </citation>
    <scope>NUCLEOTIDE SEQUENCE [LARGE SCALE GENOMIC DNA]</scope>
    <source>
        <strain evidence="11 12">NPDC020863</strain>
    </source>
</reference>
<keyword evidence="4" id="KW-0547">Nucleotide-binding</keyword>
<dbReference type="InterPro" id="IPR005894">
    <property type="entry name" value="DrrA"/>
</dbReference>
<dbReference type="SUPFAM" id="SSF52540">
    <property type="entry name" value="P-loop containing nucleoside triphosphate hydrolases"/>
    <property type="match status" value="1"/>
</dbReference>
<keyword evidence="6" id="KW-1278">Translocase</keyword>
<keyword evidence="2" id="KW-0813">Transport</keyword>
<dbReference type="EMBL" id="JBJDQH010000009">
    <property type="protein sequence ID" value="MFK4268773.1"/>
    <property type="molecule type" value="Genomic_DNA"/>
</dbReference>
<dbReference type="Proteomes" id="UP001620295">
    <property type="component" value="Unassembled WGS sequence"/>
</dbReference>
<evidence type="ECO:0000313" key="11">
    <source>
        <dbReference type="EMBL" id="MFK4268773.1"/>
    </source>
</evidence>
<dbReference type="SMART" id="SM00382">
    <property type="entry name" value="AAA"/>
    <property type="match status" value="1"/>
</dbReference>
<dbReference type="InterPro" id="IPR003439">
    <property type="entry name" value="ABC_transporter-like_ATP-bd"/>
</dbReference>
<feature type="domain" description="ABC transporter" evidence="10">
    <location>
        <begin position="6"/>
        <end position="236"/>
    </location>
</feature>
<organism evidence="11 12">
    <name type="scientific">Streptomyces milbemycinicus</name>
    <dbReference type="NCBI Taxonomy" id="476552"/>
    <lineage>
        <taxon>Bacteria</taxon>
        <taxon>Bacillati</taxon>
        <taxon>Actinomycetota</taxon>
        <taxon>Actinomycetes</taxon>
        <taxon>Kitasatosporales</taxon>
        <taxon>Streptomycetaceae</taxon>
        <taxon>Streptomyces</taxon>
    </lineage>
</organism>
<dbReference type="InterPro" id="IPR017871">
    <property type="entry name" value="ABC_transporter-like_CS"/>
</dbReference>
<accession>A0ABW8LS82</accession>
<evidence type="ECO:0000256" key="1">
    <source>
        <dbReference type="ARBA" id="ARBA00004413"/>
    </source>
</evidence>
<keyword evidence="12" id="KW-1185">Reference proteome</keyword>
<dbReference type="GO" id="GO:0005524">
    <property type="term" value="F:ATP binding"/>
    <property type="evidence" value="ECO:0007669"/>
    <property type="project" value="UniProtKB-KW"/>
</dbReference>
<keyword evidence="7" id="KW-0472">Membrane</keyword>
<comment type="similarity">
    <text evidence="9">Belongs to the ABC transporter superfamily. Drug exporter-1 (DrugE1) (TC 3.A.1.105) family.</text>
</comment>
<comment type="caution">
    <text evidence="11">The sequence shown here is derived from an EMBL/GenBank/DDBJ whole genome shotgun (WGS) entry which is preliminary data.</text>
</comment>
<evidence type="ECO:0000256" key="2">
    <source>
        <dbReference type="ARBA" id="ARBA00022448"/>
    </source>
</evidence>
<dbReference type="InterPro" id="IPR003593">
    <property type="entry name" value="AAA+_ATPase"/>
</dbReference>
<evidence type="ECO:0000256" key="9">
    <source>
        <dbReference type="ARBA" id="ARBA00049985"/>
    </source>
</evidence>
<sequence>MTDLMIEARGLGKTFGAVRALDGVDLDVPRGSVLGLLGHNGSGKTTMVNLLTTLVRPSAGVARVAGFDVVRQSSQVRRRIGLTGQFATVDERISGQANLEMIARLLGADRRAARARTAELLEMFGLSEAADRLARTYSGGMRRRLDVAASLVGRPDVVFLDEPTTGLDPTVRQSTWNVIKRLVREGSTVLLTTQYLDEADRLADSVVVLSEGRVVAAGTPSTLKAAVGARIVRITLAEGRDLPAADSALRRAGFSASGVEKPATLSLPIFAPADLAAVVRALDDASIEFGDLAVSEPGLDEAYMAIVGSNVPPAVDDKRRSSHADAPGH</sequence>
<dbReference type="PANTHER" id="PTHR42711">
    <property type="entry name" value="ABC TRANSPORTER ATP-BINDING PROTEIN"/>
    <property type="match status" value="1"/>
</dbReference>